<protein>
    <submittedName>
        <fullName evidence="1">Uncharacterized protein</fullName>
    </submittedName>
</protein>
<evidence type="ECO:0000313" key="2">
    <source>
        <dbReference type="Proteomes" id="UP001054837"/>
    </source>
</evidence>
<keyword evidence="2" id="KW-1185">Reference proteome</keyword>
<sequence>MRGWFSGFLWSERIACDAGLTFITSFRELRITTDNSAETGISPLHFHLHFYFFPPPKTPTLSVSFQQRSYKVITMHLFFLSPGVNSDLLQTKVQQLNPPFRATANRIPNDIQGLREKEQKDQRMVQWFPVVRKNRLRCRVDIYYVIEVAPDHDG</sequence>
<gene>
    <name evidence="1" type="ORF">CDAR_617611</name>
</gene>
<proteinExistence type="predicted"/>
<dbReference type="Proteomes" id="UP001054837">
    <property type="component" value="Unassembled WGS sequence"/>
</dbReference>
<organism evidence="1 2">
    <name type="scientific">Caerostris darwini</name>
    <dbReference type="NCBI Taxonomy" id="1538125"/>
    <lineage>
        <taxon>Eukaryota</taxon>
        <taxon>Metazoa</taxon>
        <taxon>Ecdysozoa</taxon>
        <taxon>Arthropoda</taxon>
        <taxon>Chelicerata</taxon>
        <taxon>Arachnida</taxon>
        <taxon>Araneae</taxon>
        <taxon>Araneomorphae</taxon>
        <taxon>Entelegynae</taxon>
        <taxon>Araneoidea</taxon>
        <taxon>Araneidae</taxon>
        <taxon>Caerostris</taxon>
    </lineage>
</organism>
<accession>A0AAV4VRZ8</accession>
<dbReference type="EMBL" id="BPLQ01013511">
    <property type="protein sequence ID" value="GIY72680.1"/>
    <property type="molecule type" value="Genomic_DNA"/>
</dbReference>
<reference evidence="1 2" key="1">
    <citation type="submission" date="2021-06" db="EMBL/GenBank/DDBJ databases">
        <title>Caerostris darwini draft genome.</title>
        <authorList>
            <person name="Kono N."/>
            <person name="Arakawa K."/>
        </authorList>
    </citation>
    <scope>NUCLEOTIDE SEQUENCE [LARGE SCALE GENOMIC DNA]</scope>
</reference>
<evidence type="ECO:0000313" key="1">
    <source>
        <dbReference type="EMBL" id="GIY72680.1"/>
    </source>
</evidence>
<dbReference type="AlphaFoldDB" id="A0AAV4VRZ8"/>
<name>A0AAV4VRZ8_9ARAC</name>
<comment type="caution">
    <text evidence="1">The sequence shown here is derived from an EMBL/GenBank/DDBJ whole genome shotgun (WGS) entry which is preliminary data.</text>
</comment>